<dbReference type="PANTHER" id="PTHR47331">
    <property type="entry name" value="PHD-TYPE DOMAIN-CONTAINING PROTEIN"/>
    <property type="match status" value="1"/>
</dbReference>
<dbReference type="InterPro" id="IPR036397">
    <property type="entry name" value="RNaseH_sf"/>
</dbReference>
<dbReference type="Gene3D" id="3.30.70.270">
    <property type="match status" value="1"/>
</dbReference>
<dbReference type="PANTHER" id="PTHR47331:SF4">
    <property type="entry name" value="PEPTIDASE S1 DOMAIN-CONTAINING PROTEIN"/>
    <property type="match status" value="1"/>
</dbReference>
<feature type="domain" description="Integrase catalytic" evidence="2">
    <location>
        <begin position="1417"/>
        <end position="1598"/>
    </location>
</feature>
<comment type="caution">
    <text evidence="3">The sequence shown here is derived from an EMBL/GenBank/DDBJ whole genome shotgun (WGS) entry which is preliminary data.</text>
</comment>
<keyword evidence="4" id="KW-1185">Reference proteome</keyword>
<proteinExistence type="predicted"/>
<dbReference type="Pfam" id="PF17921">
    <property type="entry name" value="Integrase_H2C2"/>
    <property type="match status" value="1"/>
</dbReference>
<dbReference type="PROSITE" id="PS50994">
    <property type="entry name" value="INTEGRASE"/>
    <property type="match status" value="1"/>
</dbReference>
<organism evidence="3 4">
    <name type="scientific">Stylophora pistillata</name>
    <name type="common">Smooth cauliflower coral</name>
    <dbReference type="NCBI Taxonomy" id="50429"/>
    <lineage>
        <taxon>Eukaryota</taxon>
        <taxon>Metazoa</taxon>
        <taxon>Cnidaria</taxon>
        <taxon>Anthozoa</taxon>
        <taxon>Hexacorallia</taxon>
        <taxon>Scleractinia</taxon>
        <taxon>Astrocoeniina</taxon>
        <taxon>Pocilloporidae</taxon>
        <taxon>Stylophora</taxon>
    </lineage>
</organism>
<dbReference type="InterPro" id="IPR008042">
    <property type="entry name" value="Retrotrans_Pao"/>
</dbReference>
<dbReference type="Gene3D" id="3.30.420.10">
    <property type="entry name" value="Ribonuclease H-like superfamily/Ribonuclease H"/>
    <property type="match status" value="1"/>
</dbReference>
<gene>
    <name evidence="3" type="primary">pol</name>
    <name evidence="3" type="ORF">AWC38_SpisGene17208</name>
</gene>
<dbReference type="Proteomes" id="UP000225706">
    <property type="component" value="Unassembled WGS sequence"/>
</dbReference>
<dbReference type="Gene3D" id="2.40.70.10">
    <property type="entry name" value="Acid Proteases"/>
    <property type="match status" value="1"/>
</dbReference>
<dbReference type="GO" id="GO:0008270">
    <property type="term" value="F:zinc ion binding"/>
    <property type="evidence" value="ECO:0007669"/>
    <property type="project" value="InterPro"/>
</dbReference>
<sequence length="1769" mass="202453">MAQTEDKFRKQLEVAKLKLDEIMEILANGNAEDISGAYEQIGELIKRLEKSKDATADYLMETDKHLEYIKQWTMDHKDDISAFRKVRDQIKGKMEEIAGKETELELEKQLYKQHKVNEEQTKLKLHQQKEIEEAIFLQNQREEEWYRKKLEFEKEITESQLQRMEEAKAGKNTTAPQSVKLQKYTITPFSGDYKDWLRFWNQLTVEVDGAAISEISKFNYLLELVKGKLKEDILGLPHTEDGYGEAKRILEQTYGKDIKVHKALIKEMEELPAISNIHRIAIIHDFYNKLSRVVRTLNTMKKLASAQSMVYTLMDKLGPVREILVQKDDDWEEWGLEQLVENLRRYIERNPLRDSEDNKRRAEDFKHRPWIKEKERPEKLLFGNNGGKPGRRLNCVYCNSQEHNSLNCTKVLGIAARRAILQKSGLCWNCTGGGHGVTQCKSRGCKNCNRKHHTSICDQEKSTLDQFQNPRDEKSMSALMNHASTLHPTVLAKIGEKEVRVMFDSGAGSSYLCTDVITKLNLKPARKEQRCIQQMFGTMRKIVELYNVTVRSLAVEGFSIDVECINAENDVLTHLPNPNIKALKKQCGRFRRLTFTEEATRGDTMPVHVILGAADYQRIRTTEPLILGANPDKDPGAEFTMLGWTVYESRPVTEGVTAEKQFLLTTGQEEFEKLCSLDVLGLIDTRTTKNKNIHEDFLRQLNKTQGGFYETRLPWKEDHVQLPTNKNLSVARLKSKTRKLERMGKLEDYDQIMQEQVAAGIMEPVPPYKTGEEVHFIPHQAVIREQAETTKMRIVYDCSSRANIQTPSLNDCLETGPPLQPLLFDILLRDRMRKHCVTGDIQKAFLQIRVHEQDRDAQRVLWYDNLTDRNMAEYRFTRVIFGATSSPYILGATLQMHIKGYNEAFKTTARALLEDTYVDDIQGGGDVEEDAAKFKEEASYIMSEGGFTLHKWHSNVEQLNSAEKVTEGEETYAKSLVGNRGNRETKILGTLWNKARDTLSIDFKTCLKEDKPLTKRKMISAINSIYDVLGWGSPVTITAKLLFSEVCLLKLHWDTEVPAKIQREWKSWRNSLQQVPTLILPRCVFQQNRTHFEIHGFSDASKVAVCAALYIVSYQESTPVDQNLLAAKSRVAPKGLSIPRLELVVAHTLAKLENNVRRALASSPITAYHNWVDSITVLCWLAIRGEWTTFVRNRVKIIGELTESGTWRYVPTTENPSDLGTRGSASNKLKEFWLRGPSWLSDESARPEQPAILETNEAKAERQKKETLLLAEDKAHGAVKTGQRKSRRVGPITKSEIGEAEKKWIQITQETCNMKTDLRLAKDEDGLIRCNERIQGYTPIFIPREATFARRIIEHNHVQTLHGGVAATMNKVRQRYWVPRLRSMVKSVQRSCNYCKKYRATALNAPPTSALPTFRTEFTEPFNVTGVDFAGPLMYKSGSETGKAYVALFTCASTRAVHLKLCKDMTADEFKRGLKEFVVRRGAPDLIVSDNAKTFQAIKKWLSTLQKDENLFNYLATKEIKWRFNMSRAPWWGGFFERLIGITKNALSKAIGRALLKFEELEVLLDVESFLNNRPLCYMGEEFETPVITPNLLLRGQPVPYLEENCDEMSDREEMTRRLRYLKACRDNVRKRWLNEYLHSLQERFNSRPETRHGTTCMKKGSLVLIKDTTKNKATWKVGRIVNPIVGKDGVTRGYKILTGSGYVIKRPQQLVCDLEIGGVGNDSNSSESNAGPSSDVRQQRQVVRAGRQARRAAADRLVGIMANENEED</sequence>
<dbReference type="Pfam" id="PF13650">
    <property type="entry name" value="Asp_protease_2"/>
    <property type="match status" value="1"/>
</dbReference>
<dbReference type="Pfam" id="PF03564">
    <property type="entry name" value="DUF1759"/>
    <property type="match status" value="1"/>
</dbReference>
<evidence type="ECO:0000256" key="1">
    <source>
        <dbReference type="SAM" id="MobiDB-lite"/>
    </source>
</evidence>
<dbReference type="InterPro" id="IPR001878">
    <property type="entry name" value="Znf_CCHC"/>
</dbReference>
<name>A0A2B4RLE6_STYPI</name>
<dbReference type="EMBL" id="LSMT01000411">
    <property type="protein sequence ID" value="PFX18421.1"/>
    <property type="molecule type" value="Genomic_DNA"/>
</dbReference>
<accession>A0A2B4RLE6</accession>
<dbReference type="Gene3D" id="1.10.340.70">
    <property type="match status" value="1"/>
</dbReference>
<protein>
    <submittedName>
        <fullName evidence="3">Pro-Pol polyprotein</fullName>
    </submittedName>
</protein>
<dbReference type="SMART" id="SM00343">
    <property type="entry name" value="ZnF_C2HC"/>
    <property type="match status" value="2"/>
</dbReference>
<evidence type="ECO:0000313" key="4">
    <source>
        <dbReference type="Proteomes" id="UP000225706"/>
    </source>
</evidence>
<dbReference type="Gene3D" id="3.10.10.10">
    <property type="entry name" value="HIV Type 1 Reverse Transcriptase, subunit A, domain 1"/>
    <property type="match status" value="1"/>
</dbReference>
<evidence type="ECO:0000313" key="3">
    <source>
        <dbReference type="EMBL" id="PFX18421.1"/>
    </source>
</evidence>
<reference evidence="4" key="1">
    <citation type="journal article" date="2017" name="bioRxiv">
        <title>Comparative analysis of the genomes of Stylophora pistillata and Acropora digitifera provides evidence for extensive differences between species of corals.</title>
        <authorList>
            <person name="Voolstra C.R."/>
            <person name="Li Y."/>
            <person name="Liew Y.J."/>
            <person name="Baumgarten S."/>
            <person name="Zoccola D."/>
            <person name="Flot J.-F."/>
            <person name="Tambutte S."/>
            <person name="Allemand D."/>
            <person name="Aranda M."/>
        </authorList>
    </citation>
    <scope>NUCLEOTIDE SEQUENCE [LARGE SCALE GENOMIC DNA]</scope>
</reference>
<dbReference type="SUPFAM" id="SSF53098">
    <property type="entry name" value="Ribonuclease H-like"/>
    <property type="match status" value="1"/>
</dbReference>
<dbReference type="InterPro" id="IPR043502">
    <property type="entry name" value="DNA/RNA_pol_sf"/>
</dbReference>
<dbReference type="InterPro" id="IPR040676">
    <property type="entry name" value="DUF5641"/>
</dbReference>
<dbReference type="GO" id="GO:0015074">
    <property type="term" value="P:DNA integration"/>
    <property type="evidence" value="ECO:0007669"/>
    <property type="project" value="InterPro"/>
</dbReference>
<dbReference type="STRING" id="50429.A0A2B4RLE6"/>
<dbReference type="InterPro" id="IPR041588">
    <property type="entry name" value="Integrase_H2C2"/>
</dbReference>
<dbReference type="InterPro" id="IPR005312">
    <property type="entry name" value="DUF1759"/>
</dbReference>
<dbReference type="Pfam" id="PF18701">
    <property type="entry name" value="DUF5641"/>
    <property type="match status" value="1"/>
</dbReference>
<dbReference type="OrthoDB" id="5986166at2759"/>
<dbReference type="InterPro" id="IPR043128">
    <property type="entry name" value="Rev_trsase/Diguanyl_cyclase"/>
</dbReference>
<dbReference type="SUPFAM" id="SSF56672">
    <property type="entry name" value="DNA/RNA polymerases"/>
    <property type="match status" value="1"/>
</dbReference>
<feature type="region of interest" description="Disordered" evidence="1">
    <location>
        <begin position="1722"/>
        <end position="1749"/>
    </location>
</feature>
<dbReference type="GO" id="GO:0003676">
    <property type="term" value="F:nucleic acid binding"/>
    <property type="evidence" value="ECO:0007669"/>
    <property type="project" value="InterPro"/>
</dbReference>
<evidence type="ECO:0000259" key="2">
    <source>
        <dbReference type="PROSITE" id="PS50994"/>
    </source>
</evidence>
<feature type="compositionally biased region" description="Low complexity" evidence="1">
    <location>
        <begin position="1724"/>
        <end position="1747"/>
    </location>
</feature>
<dbReference type="InterPro" id="IPR021109">
    <property type="entry name" value="Peptidase_aspartic_dom_sf"/>
</dbReference>
<dbReference type="InterPro" id="IPR012337">
    <property type="entry name" value="RNaseH-like_sf"/>
</dbReference>
<dbReference type="InterPro" id="IPR001584">
    <property type="entry name" value="Integrase_cat-core"/>
</dbReference>
<dbReference type="Pfam" id="PF05380">
    <property type="entry name" value="Peptidase_A17"/>
    <property type="match status" value="1"/>
</dbReference>